<evidence type="ECO:0000256" key="4">
    <source>
        <dbReference type="ARBA" id="ARBA00022741"/>
    </source>
</evidence>
<accession>A0A942DYD0</accession>
<dbReference type="EMBL" id="JAGWCR010000006">
    <property type="protein sequence ID" value="MBS3649648.1"/>
    <property type="molecule type" value="Genomic_DNA"/>
</dbReference>
<dbReference type="PANTHER" id="PTHR34139:SF1">
    <property type="entry name" value="RNASE MJ1380-RELATED"/>
    <property type="match status" value="1"/>
</dbReference>
<dbReference type="Pfam" id="PF01934">
    <property type="entry name" value="HepT-like"/>
    <property type="match status" value="1"/>
</dbReference>
<evidence type="ECO:0000256" key="5">
    <source>
        <dbReference type="ARBA" id="ARBA00022801"/>
    </source>
</evidence>
<reference evidence="6" key="1">
    <citation type="submission" date="2021-04" db="EMBL/GenBank/DDBJ databases">
        <title>Pseudaminobacter soli sp. nov., isolated from paddy soil contaminated by heavy metals.</title>
        <authorList>
            <person name="Zhang K."/>
        </authorList>
    </citation>
    <scope>NUCLEOTIDE SEQUENCE</scope>
    <source>
        <strain evidence="6">19-2017</strain>
    </source>
</reference>
<dbReference type="GO" id="GO:0110001">
    <property type="term" value="C:toxin-antitoxin complex"/>
    <property type="evidence" value="ECO:0007669"/>
    <property type="project" value="InterPro"/>
</dbReference>
<evidence type="ECO:0000313" key="6">
    <source>
        <dbReference type="EMBL" id="MBS3649648.1"/>
    </source>
</evidence>
<dbReference type="GO" id="GO:0000166">
    <property type="term" value="F:nucleotide binding"/>
    <property type="evidence" value="ECO:0007669"/>
    <property type="project" value="UniProtKB-KW"/>
</dbReference>
<organism evidence="6 7">
    <name type="scientific">Pseudaminobacter soli</name>
    <name type="common">ex Zhang et al. 2022</name>
    <dbReference type="NCBI Taxonomy" id="2831468"/>
    <lineage>
        <taxon>Bacteria</taxon>
        <taxon>Pseudomonadati</taxon>
        <taxon>Pseudomonadota</taxon>
        <taxon>Alphaproteobacteria</taxon>
        <taxon>Hyphomicrobiales</taxon>
        <taxon>Phyllobacteriaceae</taxon>
        <taxon>Pseudaminobacter</taxon>
    </lineage>
</organism>
<evidence type="ECO:0000313" key="7">
    <source>
        <dbReference type="Proteomes" id="UP000680348"/>
    </source>
</evidence>
<keyword evidence="2" id="KW-1277">Toxin-antitoxin system</keyword>
<dbReference type="InterPro" id="IPR008201">
    <property type="entry name" value="HepT-like"/>
</dbReference>
<dbReference type="GO" id="GO:0004540">
    <property type="term" value="F:RNA nuclease activity"/>
    <property type="evidence" value="ECO:0007669"/>
    <property type="project" value="InterPro"/>
</dbReference>
<evidence type="ECO:0000256" key="3">
    <source>
        <dbReference type="ARBA" id="ARBA00022722"/>
    </source>
</evidence>
<dbReference type="GO" id="GO:0016787">
    <property type="term" value="F:hydrolase activity"/>
    <property type="evidence" value="ECO:0007669"/>
    <property type="project" value="UniProtKB-KW"/>
</dbReference>
<dbReference type="InterPro" id="IPR051813">
    <property type="entry name" value="HepT_RNase_toxin"/>
</dbReference>
<keyword evidence="3" id="KW-0540">Nuclease</keyword>
<protein>
    <submittedName>
        <fullName evidence="6">DUF86 domain-containing protein</fullName>
    </submittedName>
</protein>
<keyword evidence="5" id="KW-0378">Hydrolase</keyword>
<keyword evidence="7" id="KW-1185">Reference proteome</keyword>
<keyword evidence="4" id="KW-0547">Nucleotide-binding</keyword>
<evidence type="ECO:0000256" key="2">
    <source>
        <dbReference type="ARBA" id="ARBA00022649"/>
    </source>
</evidence>
<dbReference type="AlphaFoldDB" id="A0A942DYD0"/>
<gene>
    <name evidence="6" type="ORF">KEU06_13625</name>
</gene>
<comment type="caution">
    <text evidence="6">The sequence shown here is derived from an EMBL/GenBank/DDBJ whole genome shotgun (WGS) entry which is preliminary data.</text>
</comment>
<dbReference type="PANTHER" id="PTHR34139">
    <property type="entry name" value="UPF0331 PROTEIN MJ0127"/>
    <property type="match status" value="1"/>
</dbReference>
<proteinExistence type="predicted"/>
<name>A0A942DYD0_9HYPH</name>
<keyword evidence="1" id="KW-0597">Phosphoprotein</keyword>
<evidence type="ECO:0000256" key="1">
    <source>
        <dbReference type="ARBA" id="ARBA00022553"/>
    </source>
</evidence>
<dbReference type="Proteomes" id="UP000680348">
    <property type="component" value="Unassembled WGS sequence"/>
</dbReference>
<sequence>MNQSDFMADQKTQDAVVRCIECIGEASKRILESGSTPPTDRLEFLQAYWTRNRLAHGYYDVNAERVWVSATESVPKLVANVKAMLHGLE</sequence>